<feature type="compositionally biased region" description="Acidic residues" evidence="1">
    <location>
        <begin position="99"/>
        <end position="115"/>
    </location>
</feature>
<sequence>MDCAKPELAKCGKADIIREEFAESKKPVYITLMDSQYSEMSSDELEYEDVSSDEDALEEMEAETQPCDTFSVTSSFLERVIRDEPVVDDFVDNLLSQDSDMDCTDREDSDMDTSEVAESNASRTTIILLTMVKTETTYPDGQTETVRNTIISHSDNVDPNNLDLSEITIEILTEVPNHFNNRNVKVFEL</sequence>
<evidence type="ECO:0000256" key="1">
    <source>
        <dbReference type="SAM" id="MobiDB-lite"/>
    </source>
</evidence>
<feature type="region of interest" description="Disordered" evidence="1">
    <location>
        <begin position="98"/>
        <end position="119"/>
    </location>
</feature>
<reference evidence="2" key="1">
    <citation type="journal article" date="2012" name="Nature">
        <title>The oyster genome reveals stress adaptation and complexity of shell formation.</title>
        <authorList>
            <person name="Zhang G."/>
            <person name="Fang X."/>
            <person name="Guo X."/>
            <person name="Li L."/>
            <person name="Luo R."/>
            <person name="Xu F."/>
            <person name="Yang P."/>
            <person name="Zhang L."/>
            <person name="Wang X."/>
            <person name="Qi H."/>
            <person name="Xiong Z."/>
            <person name="Que H."/>
            <person name="Xie Y."/>
            <person name="Holland P.W."/>
            <person name="Paps J."/>
            <person name="Zhu Y."/>
            <person name="Wu F."/>
            <person name="Chen Y."/>
            <person name="Wang J."/>
            <person name="Peng C."/>
            <person name="Meng J."/>
            <person name="Yang L."/>
            <person name="Liu J."/>
            <person name="Wen B."/>
            <person name="Zhang N."/>
            <person name="Huang Z."/>
            <person name="Zhu Q."/>
            <person name="Feng Y."/>
            <person name="Mount A."/>
            <person name="Hedgecock D."/>
            <person name="Xu Z."/>
            <person name="Liu Y."/>
            <person name="Domazet-Loso T."/>
            <person name="Du Y."/>
            <person name="Sun X."/>
            <person name="Zhang S."/>
            <person name="Liu B."/>
            <person name="Cheng P."/>
            <person name="Jiang X."/>
            <person name="Li J."/>
            <person name="Fan D."/>
            <person name="Wang W."/>
            <person name="Fu W."/>
            <person name="Wang T."/>
            <person name="Wang B."/>
            <person name="Zhang J."/>
            <person name="Peng Z."/>
            <person name="Li Y."/>
            <person name="Li N."/>
            <person name="Wang J."/>
            <person name="Chen M."/>
            <person name="He Y."/>
            <person name="Tan F."/>
            <person name="Song X."/>
            <person name="Zheng Q."/>
            <person name="Huang R."/>
            <person name="Yang H."/>
            <person name="Du X."/>
            <person name="Chen L."/>
            <person name="Yang M."/>
            <person name="Gaffney P.M."/>
            <person name="Wang S."/>
            <person name="Luo L."/>
            <person name="She Z."/>
            <person name="Ming Y."/>
            <person name="Huang W."/>
            <person name="Zhang S."/>
            <person name="Huang B."/>
            <person name="Zhang Y."/>
            <person name="Qu T."/>
            <person name="Ni P."/>
            <person name="Miao G."/>
            <person name="Wang J."/>
            <person name="Wang Q."/>
            <person name="Steinberg C.E."/>
            <person name="Wang H."/>
            <person name="Li N."/>
            <person name="Qian L."/>
            <person name="Zhang G."/>
            <person name="Li Y."/>
            <person name="Yang H."/>
            <person name="Liu X."/>
            <person name="Wang J."/>
            <person name="Yin Y."/>
            <person name="Wang J."/>
        </authorList>
    </citation>
    <scope>NUCLEOTIDE SEQUENCE [LARGE SCALE GENOMIC DNA]</scope>
    <source>
        <strain evidence="2">05x7-T-G4-1.051#20</strain>
    </source>
</reference>
<protein>
    <submittedName>
        <fullName evidence="2">Uncharacterized protein</fullName>
    </submittedName>
</protein>
<dbReference type="InParanoid" id="K1RJY0"/>
<accession>K1RJY0</accession>
<name>K1RJY0_MAGGI</name>
<organism evidence="2">
    <name type="scientific">Magallana gigas</name>
    <name type="common">Pacific oyster</name>
    <name type="synonym">Crassostrea gigas</name>
    <dbReference type="NCBI Taxonomy" id="29159"/>
    <lineage>
        <taxon>Eukaryota</taxon>
        <taxon>Metazoa</taxon>
        <taxon>Spiralia</taxon>
        <taxon>Lophotrochozoa</taxon>
        <taxon>Mollusca</taxon>
        <taxon>Bivalvia</taxon>
        <taxon>Autobranchia</taxon>
        <taxon>Pteriomorphia</taxon>
        <taxon>Ostreida</taxon>
        <taxon>Ostreoidea</taxon>
        <taxon>Ostreidae</taxon>
        <taxon>Magallana</taxon>
    </lineage>
</organism>
<dbReference type="EMBL" id="JH815759">
    <property type="protein sequence ID" value="EKC41925.1"/>
    <property type="molecule type" value="Genomic_DNA"/>
</dbReference>
<proteinExistence type="predicted"/>
<evidence type="ECO:0000313" key="2">
    <source>
        <dbReference type="EMBL" id="EKC41925.1"/>
    </source>
</evidence>
<gene>
    <name evidence="2" type="ORF">CGI_10015162</name>
</gene>
<dbReference type="AlphaFoldDB" id="K1RJY0"/>
<dbReference type="HOGENOM" id="CLU_1442410_0_0_1"/>